<dbReference type="GO" id="GO:0051213">
    <property type="term" value="F:dioxygenase activity"/>
    <property type="evidence" value="ECO:0007669"/>
    <property type="project" value="UniProtKB-KW"/>
</dbReference>
<feature type="transmembrane region" description="Helical" evidence="6">
    <location>
        <begin position="220"/>
        <end position="237"/>
    </location>
</feature>
<keyword evidence="3" id="KW-0223">Dioxygenase</keyword>
<evidence type="ECO:0000256" key="4">
    <source>
        <dbReference type="ARBA" id="ARBA00023002"/>
    </source>
</evidence>
<keyword evidence="6" id="KW-0472">Membrane</keyword>
<sequence length="430" mass="47726">MATMITTATTATMTIGTPPLAFRRLHPTFGADCEGVDFSQPVPDAVIEELRAAMATYGVLVFRATKLDDARHFAFARQLGEPIVDNTVGKPGVPDRLGSRGKLMDVGNVDSKGRVLSPSSWRAQLFRGTRLFHVDGSFTQRRAGYSLLRAHKLPPKGTGGATAFADTRTAYADLAEETKAEIQNHVLWHSIMQSRYLGAPDNWLIRLVVAVSDLDDLRRIPYLMAVGLIARVLGIWVDIVDISLLLMFCFVLGRILVLCWLPAAARARGRHQLAQLHKPSNRMNLYMGSHAYRIDGRSKADSKPVIEALMRHASQDKYVLTVDWQNDGDMIMWDNTCVMHRSCGGSYQGRQNDELCKFQDTITCLHLSGCRHCTAASSRPSSSTSLILPETSFQEALMQSLKWICRMPIRPIPSHSMAENSAEQKEGKKA</sequence>
<evidence type="ECO:0000313" key="9">
    <source>
        <dbReference type="Proteomes" id="UP000247647"/>
    </source>
</evidence>
<dbReference type="InterPro" id="IPR042098">
    <property type="entry name" value="TauD-like_sf"/>
</dbReference>
<evidence type="ECO:0000256" key="3">
    <source>
        <dbReference type="ARBA" id="ARBA00022964"/>
    </source>
</evidence>
<dbReference type="InterPro" id="IPR003819">
    <property type="entry name" value="TauD/TfdA-like"/>
</dbReference>
<keyword evidence="2" id="KW-0479">Metal-binding</keyword>
<gene>
    <name evidence="8" type="ORF">BO87DRAFT_418226</name>
</gene>
<dbReference type="GeneID" id="37129327"/>
<keyword evidence="9" id="KW-1185">Reference proteome</keyword>
<proteinExistence type="inferred from homology"/>
<feature type="domain" description="TauD/TfdA-like" evidence="7">
    <location>
        <begin position="22"/>
        <end position="343"/>
    </location>
</feature>
<dbReference type="EMBL" id="KZ821473">
    <property type="protein sequence ID" value="PYH31450.1"/>
    <property type="molecule type" value="Genomic_DNA"/>
</dbReference>
<evidence type="ECO:0000256" key="1">
    <source>
        <dbReference type="ARBA" id="ARBA00005896"/>
    </source>
</evidence>
<name>A0A318YFQ3_ASPNB</name>
<dbReference type="Pfam" id="PF02668">
    <property type="entry name" value="TauD"/>
    <property type="match status" value="1"/>
</dbReference>
<dbReference type="PANTHER" id="PTHR43779">
    <property type="entry name" value="DIOXYGENASE RV0097-RELATED"/>
    <property type="match status" value="1"/>
</dbReference>
<evidence type="ECO:0000259" key="7">
    <source>
        <dbReference type="Pfam" id="PF02668"/>
    </source>
</evidence>
<dbReference type="AlphaFoldDB" id="A0A318YFQ3"/>
<feature type="transmembrane region" description="Helical" evidence="6">
    <location>
        <begin position="243"/>
        <end position="263"/>
    </location>
</feature>
<evidence type="ECO:0000256" key="2">
    <source>
        <dbReference type="ARBA" id="ARBA00022723"/>
    </source>
</evidence>
<evidence type="ECO:0000256" key="5">
    <source>
        <dbReference type="ARBA" id="ARBA00023004"/>
    </source>
</evidence>
<dbReference type="InterPro" id="IPR051178">
    <property type="entry name" value="TfdA_dioxygenase"/>
</dbReference>
<dbReference type="RefSeq" id="XP_025476928.1">
    <property type="nucleotide sequence ID" value="XM_025626871.1"/>
</dbReference>
<dbReference type="Gene3D" id="3.60.130.10">
    <property type="entry name" value="Clavaminate synthase-like"/>
    <property type="match status" value="1"/>
</dbReference>
<evidence type="ECO:0000256" key="6">
    <source>
        <dbReference type="SAM" id="Phobius"/>
    </source>
</evidence>
<dbReference type="PANTHER" id="PTHR43779:SF3">
    <property type="entry name" value="(3R)-3-[(CARBOXYMETHYL)AMINO]FATTY ACID OXYGENASE_DECARBOXYLASE"/>
    <property type="match status" value="1"/>
</dbReference>
<keyword evidence="6" id="KW-1133">Transmembrane helix</keyword>
<keyword evidence="5" id="KW-0408">Iron</keyword>
<dbReference type="Proteomes" id="UP000247647">
    <property type="component" value="Unassembled WGS sequence"/>
</dbReference>
<reference evidence="8" key="1">
    <citation type="submission" date="2016-12" db="EMBL/GenBank/DDBJ databases">
        <title>The genomes of Aspergillus section Nigri reveals drivers in fungal speciation.</title>
        <authorList>
            <consortium name="DOE Joint Genome Institute"/>
            <person name="Vesth T.C."/>
            <person name="Nybo J."/>
            <person name="Theobald S."/>
            <person name="Brandl J."/>
            <person name="Frisvad J.C."/>
            <person name="Nielsen K.F."/>
            <person name="Lyhne E.K."/>
            <person name="Kogle M.E."/>
            <person name="Kuo A."/>
            <person name="Riley R."/>
            <person name="Clum A."/>
            <person name="Nolan M."/>
            <person name="Lipzen A."/>
            <person name="Salamov A."/>
            <person name="Henrissat B."/>
            <person name="Wiebenga A."/>
            <person name="De Vries R.P."/>
            <person name="Grigoriev I.V."/>
            <person name="Mortensen U.H."/>
            <person name="Andersen M.R."/>
            <person name="Baker S.E."/>
        </authorList>
    </citation>
    <scope>NUCLEOTIDE SEQUENCE [LARGE SCALE GENOMIC DNA]</scope>
    <source>
        <strain evidence="8">CBS 115656</strain>
    </source>
</reference>
<protein>
    <submittedName>
        <fullName evidence="8">Clavaminate synthase-like protein</fullName>
    </submittedName>
</protein>
<evidence type="ECO:0000313" key="8">
    <source>
        <dbReference type="EMBL" id="PYH31450.1"/>
    </source>
</evidence>
<dbReference type="SUPFAM" id="SSF51197">
    <property type="entry name" value="Clavaminate synthase-like"/>
    <property type="match status" value="1"/>
</dbReference>
<accession>A0A318YFQ3</accession>
<dbReference type="OrthoDB" id="5818554at2759"/>
<keyword evidence="4" id="KW-0560">Oxidoreductase</keyword>
<keyword evidence="6" id="KW-0812">Transmembrane</keyword>
<organism evidence="8 9">
    <name type="scientific">Aspergillus neoniger (strain CBS 115656)</name>
    <dbReference type="NCBI Taxonomy" id="1448310"/>
    <lineage>
        <taxon>Eukaryota</taxon>
        <taxon>Fungi</taxon>
        <taxon>Dikarya</taxon>
        <taxon>Ascomycota</taxon>
        <taxon>Pezizomycotina</taxon>
        <taxon>Eurotiomycetes</taxon>
        <taxon>Eurotiomycetidae</taxon>
        <taxon>Eurotiales</taxon>
        <taxon>Aspergillaceae</taxon>
        <taxon>Aspergillus</taxon>
        <taxon>Aspergillus subgen. Circumdati</taxon>
    </lineage>
</organism>
<comment type="similarity">
    <text evidence="1">Belongs to the TfdA dioxygenase family.</text>
</comment>
<dbReference type="GO" id="GO:0046872">
    <property type="term" value="F:metal ion binding"/>
    <property type="evidence" value="ECO:0007669"/>
    <property type="project" value="UniProtKB-KW"/>
</dbReference>